<evidence type="ECO:0000256" key="1">
    <source>
        <dbReference type="SAM" id="Phobius"/>
    </source>
</evidence>
<reference evidence="2 3" key="1">
    <citation type="submission" date="2019-08" db="EMBL/GenBank/DDBJ databases">
        <title>Whole genome of Aphis craccivora.</title>
        <authorList>
            <person name="Voronova N.V."/>
            <person name="Shulinski R.S."/>
            <person name="Bandarenka Y.V."/>
            <person name="Zhorov D.G."/>
            <person name="Warner D."/>
        </authorList>
    </citation>
    <scope>NUCLEOTIDE SEQUENCE [LARGE SCALE GENOMIC DNA]</scope>
    <source>
        <strain evidence="2">180601</strain>
        <tissue evidence="2">Whole Body</tissue>
    </source>
</reference>
<accession>A0A6G0XZK6</accession>
<feature type="transmembrane region" description="Helical" evidence="1">
    <location>
        <begin position="55"/>
        <end position="78"/>
    </location>
</feature>
<protein>
    <submittedName>
        <fullName evidence="2">Retrovirus-related Pol polyprotein from type-1 retrotransposable element R1 2</fullName>
    </submittedName>
</protein>
<dbReference type="EMBL" id="VUJU01007309">
    <property type="protein sequence ID" value="KAF0746157.1"/>
    <property type="molecule type" value="Genomic_DNA"/>
</dbReference>
<keyword evidence="1" id="KW-0472">Membrane</keyword>
<sequence>MLNVGGAFHNKRKIFGAIVYNQTLYAASIWAHALEFDMNKTTLRKPQRIIAQRIAIGYRMVFTQAILVVAGIISVHLMDLERLKSHKDRTRKDTLREKSFTK</sequence>
<gene>
    <name evidence="2" type="ORF">FWK35_00024336</name>
</gene>
<dbReference type="OrthoDB" id="6625496at2759"/>
<dbReference type="Proteomes" id="UP000478052">
    <property type="component" value="Unassembled WGS sequence"/>
</dbReference>
<keyword evidence="1" id="KW-1133">Transmembrane helix</keyword>
<name>A0A6G0XZK6_APHCR</name>
<proteinExistence type="predicted"/>
<organism evidence="2 3">
    <name type="scientific">Aphis craccivora</name>
    <name type="common">Cowpea aphid</name>
    <dbReference type="NCBI Taxonomy" id="307492"/>
    <lineage>
        <taxon>Eukaryota</taxon>
        <taxon>Metazoa</taxon>
        <taxon>Ecdysozoa</taxon>
        <taxon>Arthropoda</taxon>
        <taxon>Hexapoda</taxon>
        <taxon>Insecta</taxon>
        <taxon>Pterygota</taxon>
        <taxon>Neoptera</taxon>
        <taxon>Paraneoptera</taxon>
        <taxon>Hemiptera</taxon>
        <taxon>Sternorrhyncha</taxon>
        <taxon>Aphidomorpha</taxon>
        <taxon>Aphidoidea</taxon>
        <taxon>Aphididae</taxon>
        <taxon>Aphidini</taxon>
        <taxon>Aphis</taxon>
        <taxon>Aphis</taxon>
    </lineage>
</organism>
<evidence type="ECO:0000313" key="2">
    <source>
        <dbReference type="EMBL" id="KAF0746157.1"/>
    </source>
</evidence>
<dbReference type="AlphaFoldDB" id="A0A6G0XZK6"/>
<keyword evidence="3" id="KW-1185">Reference proteome</keyword>
<comment type="caution">
    <text evidence="2">The sequence shown here is derived from an EMBL/GenBank/DDBJ whole genome shotgun (WGS) entry which is preliminary data.</text>
</comment>
<evidence type="ECO:0000313" key="3">
    <source>
        <dbReference type="Proteomes" id="UP000478052"/>
    </source>
</evidence>
<feature type="transmembrane region" description="Helical" evidence="1">
    <location>
        <begin position="14"/>
        <end position="34"/>
    </location>
</feature>
<keyword evidence="1" id="KW-0812">Transmembrane</keyword>